<reference evidence="1" key="2">
    <citation type="submission" date="2015-06" db="UniProtKB">
        <authorList>
            <consortium name="EnsemblProtists"/>
        </authorList>
    </citation>
    <scope>IDENTIFICATION</scope>
    <source>
        <strain evidence="1">Emoy2</strain>
    </source>
</reference>
<evidence type="ECO:0000313" key="1">
    <source>
        <dbReference type="EnsemblProtists" id="HpaP813410"/>
    </source>
</evidence>
<dbReference type="Proteomes" id="UP000011713">
    <property type="component" value="Unassembled WGS sequence"/>
</dbReference>
<organism evidence="1 2">
    <name type="scientific">Hyaloperonospora arabidopsidis (strain Emoy2)</name>
    <name type="common">Downy mildew agent</name>
    <name type="synonym">Peronospora arabidopsidis</name>
    <dbReference type="NCBI Taxonomy" id="559515"/>
    <lineage>
        <taxon>Eukaryota</taxon>
        <taxon>Sar</taxon>
        <taxon>Stramenopiles</taxon>
        <taxon>Oomycota</taxon>
        <taxon>Peronosporomycetes</taxon>
        <taxon>Peronosporales</taxon>
        <taxon>Peronosporaceae</taxon>
        <taxon>Hyaloperonospora</taxon>
    </lineage>
</organism>
<dbReference type="EMBL" id="JH598139">
    <property type="status" value="NOT_ANNOTATED_CDS"/>
    <property type="molecule type" value="Genomic_DNA"/>
</dbReference>
<name>M4C2U4_HYAAE</name>
<dbReference type="EnsemblProtists" id="HpaT813410">
    <property type="protein sequence ID" value="HpaP813410"/>
    <property type="gene ID" value="HpaG813410"/>
</dbReference>
<protein>
    <submittedName>
        <fullName evidence="1">Uncharacterized protein</fullName>
    </submittedName>
</protein>
<accession>M4C2U4</accession>
<reference evidence="2" key="1">
    <citation type="journal article" date="2010" name="Science">
        <title>Signatures of adaptation to obligate biotrophy in the Hyaloperonospora arabidopsidis genome.</title>
        <authorList>
            <person name="Baxter L."/>
            <person name="Tripathy S."/>
            <person name="Ishaque N."/>
            <person name="Boot N."/>
            <person name="Cabral A."/>
            <person name="Kemen E."/>
            <person name="Thines M."/>
            <person name="Ah-Fong A."/>
            <person name="Anderson R."/>
            <person name="Badejoko W."/>
            <person name="Bittner-Eddy P."/>
            <person name="Boore J.L."/>
            <person name="Chibucos M.C."/>
            <person name="Coates M."/>
            <person name="Dehal P."/>
            <person name="Delehaunty K."/>
            <person name="Dong S."/>
            <person name="Downton P."/>
            <person name="Dumas B."/>
            <person name="Fabro G."/>
            <person name="Fronick C."/>
            <person name="Fuerstenberg S.I."/>
            <person name="Fulton L."/>
            <person name="Gaulin E."/>
            <person name="Govers F."/>
            <person name="Hughes L."/>
            <person name="Humphray S."/>
            <person name="Jiang R.H."/>
            <person name="Judelson H."/>
            <person name="Kamoun S."/>
            <person name="Kyung K."/>
            <person name="Meijer H."/>
            <person name="Minx P."/>
            <person name="Morris P."/>
            <person name="Nelson J."/>
            <person name="Phuntumart V."/>
            <person name="Qutob D."/>
            <person name="Rehmany A."/>
            <person name="Rougon-Cardoso A."/>
            <person name="Ryden P."/>
            <person name="Torto-Alalibo T."/>
            <person name="Studholme D."/>
            <person name="Wang Y."/>
            <person name="Win J."/>
            <person name="Wood J."/>
            <person name="Clifton S.W."/>
            <person name="Rogers J."/>
            <person name="Van den Ackerveken G."/>
            <person name="Jones J.D."/>
            <person name="McDowell J.M."/>
            <person name="Beynon J."/>
            <person name="Tyler B.M."/>
        </authorList>
    </citation>
    <scope>NUCLEOTIDE SEQUENCE [LARGE SCALE GENOMIC DNA]</scope>
    <source>
        <strain evidence="2">Emoy2</strain>
    </source>
</reference>
<dbReference type="AlphaFoldDB" id="M4C2U4"/>
<sequence length="66" mass="7715">MERLLSWILTALLHSSMHHRSMKAGAPVDLRVQQRLRWPPGYCLMRTGKRKNALYGGHEAMRASWR</sequence>
<keyword evidence="2" id="KW-1185">Reference proteome</keyword>
<proteinExistence type="predicted"/>
<dbReference type="HOGENOM" id="CLU_2836689_0_0_1"/>
<dbReference type="VEuPathDB" id="FungiDB:HpaG813410"/>
<dbReference type="InParanoid" id="M4C2U4"/>
<evidence type="ECO:0000313" key="2">
    <source>
        <dbReference type="Proteomes" id="UP000011713"/>
    </source>
</evidence>